<dbReference type="EMBL" id="KQ947418">
    <property type="protein sequence ID" value="KUJ15316.1"/>
    <property type="molecule type" value="Genomic_DNA"/>
</dbReference>
<dbReference type="InterPro" id="IPR036396">
    <property type="entry name" value="Cyt_P450_sf"/>
</dbReference>
<dbReference type="InterPro" id="IPR050121">
    <property type="entry name" value="Cytochrome_P450_monoxygenase"/>
</dbReference>
<dbReference type="AlphaFoldDB" id="A0A194X559"/>
<dbReference type="InterPro" id="IPR002403">
    <property type="entry name" value="Cyt_P450_E_grp-IV"/>
</dbReference>
<protein>
    <submittedName>
        <fullName evidence="7">Putative benzoate 4-monooxygenase cytochrome P450</fullName>
    </submittedName>
</protein>
<dbReference type="SUPFAM" id="SSF48264">
    <property type="entry name" value="Cytochrome P450"/>
    <property type="match status" value="1"/>
</dbReference>
<dbReference type="Proteomes" id="UP000070700">
    <property type="component" value="Unassembled WGS sequence"/>
</dbReference>
<keyword evidence="3 5" id="KW-0479">Metal-binding</keyword>
<evidence type="ECO:0000256" key="1">
    <source>
        <dbReference type="ARBA" id="ARBA00001971"/>
    </source>
</evidence>
<feature type="binding site" description="axial binding residue" evidence="5">
    <location>
        <position position="445"/>
    </location>
    <ligand>
        <name>heme</name>
        <dbReference type="ChEBI" id="CHEBI:30413"/>
    </ligand>
    <ligandPart>
        <name>Fe</name>
        <dbReference type="ChEBI" id="CHEBI:18248"/>
    </ligandPart>
</feature>
<evidence type="ECO:0000256" key="6">
    <source>
        <dbReference type="RuleBase" id="RU000461"/>
    </source>
</evidence>
<dbReference type="InterPro" id="IPR001128">
    <property type="entry name" value="Cyt_P450"/>
</dbReference>
<dbReference type="GO" id="GO:0004497">
    <property type="term" value="F:monooxygenase activity"/>
    <property type="evidence" value="ECO:0007669"/>
    <property type="project" value="UniProtKB-KW"/>
</dbReference>
<dbReference type="InParanoid" id="A0A194X559"/>
<keyword evidence="5 6" id="KW-0349">Heme</keyword>
<reference evidence="7 8" key="1">
    <citation type="submission" date="2015-10" db="EMBL/GenBank/DDBJ databases">
        <title>Full genome of DAOMC 229536 Phialocephala scopiformis, a fungal endophyte of spruce producing the potent anti-insectan compound rugulosin.</title>
        <authorList>
            <consortium name="DOE Joint Genome Institute"/>
            <person name="Walker A.K."/>
            <person name="Frasz S.L."/>
            <person name="Seifert K.A."/>
            <person name="Miller J.D."/>
            <person name="Mondo S.J."/>
            <person name="Labutti K."/>
            <person name="Lipzen A."/>
            <person name="Dockter R."/>
            <person name="Kennedy M."/>
            <person name="Grigoriev I.V."/>
            <person name="Spatafora J.W."/>
        </authorList>
    </citation>
    <scope>NUCLEOTIDE SEQUENCE [LARGE SCALE GENOMIC DNA]</scope>
    <source>
        <strain evidence="7 8">CBS 120377</strain>
    </source>
</reference>
<dbReference type="Gene3D" id="1.10.630.10">
    <property type="entry name" value="Cytochrome P450"/>
    <property type="match status" value="1"/>
</dbReference>
<keyword evidence="6" id="KW-0560">Oxidoreductase</keyword>
<evidence type="ECO:0000256" key="5">
    <source>
        <dbReference type="PIRSR" id="PIRSR602403-1"/>
    </source>
</evidence>
<evidence type="ECO:0000313" key="7">
    <source>
        <dbReference type="EMBL" id="KUJ15316.1"/>
    </source>
</evidence>
<dbReference type="PANTHER" id="PTHR24305:SF166">
    <property type="entry name" value="CYTOCHROME P450 12A4, MITOCHONDRIAL-RELATED"/>
    <property type="match status" value="1"/>
</dbReference>
<dbReference type="PROSITE" id="PS00086">
    <property type="entry name" value="CYTOCHROME_P450"/>
    <property type="match status" value="1"/>
</dbReference>
<dbReference type="InterPro" id="IPR017972">
    <property type="entry name" value="Cyt_P450_CS"/>
</dbReference>
<dbReference type="GeneID" id="28821747"/>
<keyword evidence="8" id="KW-1185">Reference proteome</keyword>
<dbReference type="Pfam" id="PF00067">
    <property type="entry name" value="p450"/>
    <property type="match status" value="1"/>
</dbReference>
<keyword evidence="6 7" id="KW-0503">Monooxygenase</keyword>
<dbReference type="PANTHER" id="PTHR24305">
    <property type="entry name" value="CYTOCHROME P450"/>
    <property type="match status" value="1"/>
</dbReference>
<evidence type="ECO:0000313" key="8">
    <source>
        <dbReference type="Proteomes" id="UP000070700"/>
    </source>
</evidence>
<proteinExistence type="inferred from homology"/>
<evidence type="ECO:0000256" key="2">
    <source>
        <dbReference type="ARBA" id="ARBA00010617"/>
    </source>
</evidence>
<sequence>MLAIVVIPALLILWIITSIRRHNKSGLKDIPNAHFSVPYSRLWLLSIRWRKKENRSRIYLHRRLGPVVRLAPRELSVNCVEDGIRTIYSAKFDKDADFYHALVDQTGFMVTMIGNDEHRRRRRMLAHPYSNSYITNSGTIDNILSRVKHRLQEGMAQWASTGASVDVYMQAKCSMLDVVTGFLFGSENATDTLLDPSFENDLTTLTQATTKNLHVRTSLEWPMSYFASWIGGNVRPDPVARSRWEEWLTQVITNSYRSHPTKPSSTASLYDHFYDNFKAADPEMSLNDMASFIAVECDDHLSASHIGLGILLSYTMYELSRAPHWQHALRKELGTLNEPSELSLAHRLPNLRVLDAVVTETMRTRAPCPGPFPRLVPESGCRLVGKFDVPGGTVVSSSAWALHFNPDPFPVPDEWRPQRWLEADEKTEVEMRKWIWTFGSGARVCIGTHFSARVMKELLITIYSNYETLLDEEFTESVEQEDVFSSSPLAGRIQLKFRRLTQPDTMVVA</sequence>
<evidence type="ECO:0000256" key="4">
    <source>
        <dbReference type="ARBA" id="ARBA00023004"/>
    </source>
</evidence>
<accession>A0A194X559</accession>
<evidence type="ECO:0000256" key="3">
    <source>
        <dbReference type="ARBA" id="ARBA00022723"/>
    </source>
</evidence>
<comment type="similarity">
    <text evidence="2 6">Belongs to the cytochrome P450 family.</text>
</comment>
<name>A0A194X559_MOLSC</name>
<dbReference type="GO" id="GO:0016705">
    <property type="term" value="F:oxidoreductase activity, acting on paired donors, with incorporation or reduction of molecular oxygen"/>
    <property type="evidence" value="ECO:0007669"/>
    <property type="project" value="InterPro"/>
</dbReference>
<dbReference type="GO" id="GO:0020037">
    <property type="term" value="F:heme binding"/>
    <property type="evidence" value="ECO:0007669"/>
    <property type="project" value="InterPro"/>
</dbReference>
<dbReference type="PRINTS" id="PR00465">
    <property type="entry name" value="EP450IV"/>
</dbReference>
<dbReference type="GO" id="GO:0005506">
    <property type="term" value="F:iron ion binding"/>
    <property type="evidence" value="ECO:0007669"/>
    <property type="project" value="InterPro"/>
</dbReference>
<organism evidence="7 8">
    <name type="scientific">Mollisia scopiformis</name>
    <name type="common">Conifer needle endophyte fungus</name>
    <name type="synonym">Phialocephala scopiformis</name>
    <dbReference type="NCBI Taxonomy" id="149040"/>
    <lineage>
        <taxon>Eukaryota</taxon>
        <taxon>Fungi</taxon>
        <taxon>Dikarya</taxon>
        <taxon>Ascomycota</taxon>
        <taxon>Pezizomycotina</taxon>
        <taxon>Leotiomycetes</taxon>
        <taxon>Helotiales</taxon>
        <taxon>Mollisiaceae</taxon>
        <taxon>Mollisia</taxon>
    </lineage>
</organism>
<keyword evidence="4 5" id="KW-0408">Iron</keyword>
<dbReference type="KEGG" id="psco:LY89DRAFT_648558"/>
<comment type="cofactor">
    <cofactor evidence="1 5">
        <name>heme</name>
        <dbReference type="ChEBI" id="CHEBI:30413"/>
    </cofactor>
</comment>
<dbReference type="OrthoDB" id="1470350at2759"/>
<gene>
    <name evidence="7" type="ORF">LY89DRAFT_648558</name>
</gene>
<dbReference type="RefSeq" id="XP_018069671.1">
    <property type="nucleotide sequence ID" value="XM_018212021.1"/>
</dbReference>